<keyword evidence="2" id="KW-0812">Transmembrane</keyword>
<organism evidence="3 4">
    <name type="scientific">Spirosoma validum</name>
    <dbReference type="NCBI Taxonomy" id="2771355"/>
    <lineage>
        <taxon>Bacteria</taxon>
        <taxon>Pseudomonadati</taxon>
        <taxon>Bacteroidota</taxon>
        <taxon>Cytophagia</taxon>
        <taxon>Cytophagales</taxon>
        <taxon>Cytophagaceae</taxon>
        <taxon>Spirosoma</taxon>
    </lineage>
</organism>
<feature type="region of interest" description="Disordered" evidence="1">
    <location>
        <begin position="79"/>
        <end position="154"/>
    </location>
</feature>
<reference evidence="3" key="1">
    <citation type="submission" date="2020-09" db="EMBL/GenBank/DDBJ databases">
        <authorList>
            <person name="Kim M.K."/>
        </authorList>
    </citation>
    <scope>NUCLEOTIDE SEQUENCE</scope>
    <source>
        <strain evidence="3">BT704</strain>
    </source>
</reference>
<name>A0A927B902_9BACT</name>
<keyword evidence="2" id="KW-0472">Membrane</keyword>
<proteinExistence type="predicted"/>
<evidence type="ECO:0000313" key="4">
    <source>
        <dbReference type="Proteomes" id="UP000653797"/>
    </source>
</evidence>
<feature type="compositionally biased region" description="Basic and acidic residues" evidence="1">
    <location>
        <begin position="226"/>
        <end position="236"/>
    </location>
</feature>
<feature type="transmembrane region" description="Helical" evidence="2">
    <location>
        <begin position="53"/>
        <end position="72"/>
    </location>
</feature>
<protein>
    <submittedName>
        <fullName evidence="3">Uncharacterized protein</fullName>
    </submittedName>
</protein>
<evidence type="ECO:0000256" key="2">
    <source>
        <dbReference type="SAM" id="Phobius"/>
    </source>
</evidence>
<dbReference type="AlphaFoldDB" id="A0A927B902"/>
<feature type="compositionally biased region" description="Polar residues" evidence="1">
    <location>
        <begin position="85"/>
        <end position="108"/>
    </location>
</feature>
<dbReference type="Proteomes" id="UP000653797">
    <property type="component" value="Unassembled WGS sequence"/>
</dbReference>
<sequence>MASNDMNSWDDDPDELLRRHWQQAFDDFEVQPRSSLSRRILNQLPAGRRRRPIRWLVAGLLLLMTAGLLYQVRFSERSGTKDKNNIAQSASPHRSTSKSRVLQPTTSAERPLSPALARTNSRSDEVTASQRPTTRRPSASRIETPGVSAPLVASPQVETEAGFLAQTRKLTKRTDKIEFVTTSNVALRSETRKTRRNAPTLTSLSRSKSPRTTADRSPATSSGLVRSERVEPDQAPREVSASQDALSDSQVATNYLSVGTSQFLRIAGLLSLPGQLGALPAQLPVTDSVSRYRVEDNGVRPTQRWFIDAVPLSSFQWMSALPASASYLSQVHAPAAFSPATWGYQVNGGVRFGRWQAHLSMGQLRRWAYYTVNENRYRVEPNPANPYHLVREAHTVAENVALPMVGAGLSQYRLLGQGRYAIELGGQFSYLPTSRQTLLGLRGGVNRRLPLSHRLELQASVVIEYGLNRLLSEQRQLAIHPVVVGFGVRIQPRLEKP</sequence>
<accession>A0A927B902</accession>
<dbReference type="RefSeq" id="WP_191043082.1">
    <property type="nucleotide sequence ID" value="NZ_JACXAA010000023.1"/>
</dbReference>
<dbReference type="EMBL" id="JACXAA010000023">
    <property type="protein sequence ID" value="MBD2757458.1"/>
    <property type="molecule type" value="Genomic_DNA"/>
</dbReference>
<feature type="compositionally biased region" description="Polar residues" evidence="1">
    <location>
        <begin position="126"/>
        <end position="137"/>
    </location>
</feature>
<feature type="region of interest" description="Disordered" evidence="1">
    <location>
        <begin position="188"/>
        <end position="246"/>
    </location>
</feature>
<gene>
    <name evidence="3" type="ORF">IC230_31605</name>
</gene>
<comment type="caution">
    <text evidence="3">The sequence shown here is derived from an EMBL/GenBank/DDBJ whole genome shotgun (WGS) entry which is preliminary data.</text>
</comment>
<keyword evidence="2" id="KW-1133">Transmembrane helix</keyword>
<feature type="compositionally biased region" description="Polar residues" evidence="1">
    <location>
        <begin position="197"/>
        <end position="212"/>
    </location>
</feature>
<evidence type="ECO:0000313" key="3">
    <source>
        <dbReference type="EMBL" id="MBD2757458.1"/>
    </source>
</evidence>
<evidence type="ECO:0000256" key="1">
    <source>
        <dbReference type="SAM" id="MobiDB-lite"/>
    </source>
</evidence>
<keyword evidence="4" id="KW-1185">Reference proteome</keyword>